<dbReference type="HAMAP" id="MF_01477">
    <property type="entry name" value="Iojap_RsfS"/>
    <property type="match status" value="1"/>
</dbReference>
<sequence length="143" mass="15952">MSNFGQTPLSPTSIPSSAPSSPLSIESSQHMARTIAEAADDRKGGDILILKVDEVSYLADFFILVTGFSTVQVRAIARAIEDSVEENFQRFPLRTEGKAEGSWILQDFGEVIVHIFLPEERQFYNLDAFWSHAEAIEFKPKDS</sequence>
<comment type="subcellular location">
    <subcellularLocation>
        <location evidence="2">Cytoplasm</location>
    </subcellularLocation>
</comment>
<evidence type="ECO:0000256" key="1">
    <source>
        <dbReference type="ARBA" id="ARBA00010574"/>
    </source>
</evidence>
<keyword evidence="2" id="KW-0963">Cytoplasm</keyword>
<protein>
    <recommendedName>
        <fullName evidence="2">Ribosomal silencing factor RsfS</fullName>
    </recommendedName>
</protein>
<dbReference type="Gene3D" id="3.30.460.10">
    <property type="entry name" value="Beta Polymerase, domain 2"/>
    <property type="match status" value="1"/>
</dbReference>
<keyword evidence="5" id="KW-1185">Reference proteome</keyword>
<dbReference type="InterPro" id="IPR004394">
    <property type="entry name" value="Iojap/RsfS/C7orf30"/>
</dbReference>
<feature type="compositionally biased region" description="Low complexity" evidence="3">
    <location>
        <begin position="7"/>
        <end position="24"/>
    </location>
</feature>
<dbReference type="Pfam" id="PF02410">
    <property type="entry name" value="RsfS"/>
    <property type="match status" value="1"/>
</dbReference>
<name>A0A1L9QJU1_9CYAN</name>
<comment type="caution">
    <text evidence="4">The sequence shown here is derived from an EMBL/GenBank/DDBJ whole genome shotgun (WGS) entry which is preliminary data.</text>
</comment>
<dbReference type="GO" id="GO:0043023">
    <property type="term" value="F:ribosomal large subunit binding"/>
    <property type="evidence" value="ECO:0007669"/>
    <property type="project" value="TreeGrafter"/>
</dbReference>
<feature type="region of interest" description="Disordered" evidence="3">
    <location>
        <begin position="1"/>
        <end position="24"/>
    </location>
</feature>
<dbReference type="EMBL" id="MLAW01000073">
    <property type="protein sequence ID" value="OJJ15119.1"/>
    <property type="molecule type" value="Genomic_DNA"/>
</dbReference>
<comment type="similarity">
    <text evidence="1 2">Belongs to the Iojap/RsfS family.</text>
</comment>
<dbReference type="GO" id="GO:0017148">
    <property type="term" value="P:negative regulation of translation"/>
    <property type="evidence" value="ECO:0007669"/>
    <property type="project" value="UniProtKB-UniRule"/>
</dbReference>
<dbReference type="GO" id="GO:0090071">
    <property type="term" value="P:negative regulation of ribosome biogenesis"/>
    <property type="evidence" value="ECO:0007669"/>
    <property type="project" value="UniProtKB-UniRule"/>
</dbReference>
<keyword evidence="2" id="KW-0810">Translation regulation</keyword>
<gene>
    <name evidence="2" type="primary">rsfS</name>
    <name evidence="4" type="ORF">BI308_24610</name>
</gene>
<reference evidence="4" key="1">
    <citation type="submission" date="2016-10" db="EMBL/GenBank/DDBJ databases">
        <title>CRISPR-Cas defence system in Roseofilum reptotaenium: evidence of a bacteriophage-cyanobacterium arms race in the coral black band disease.</title>
        <authorList>
            <person name="Buerger P."/>
            <person name="Wood-Charlson E.M."/>
            <person name="Weynberg K.D."/>
            <person name="Willis B."/>
            <person name="Van Oppen M.J."/>
        </authorList>
    </citation>
    <scope>NUCLEOTIDE SEQUENCE [LARGE SCALE GENOMIC DNA]</scope>
    <source>
        <strain evidence="4">AO1-A</strain>
    </source>
</reference>
<dbReference type="STRING" id="1925591.BI308_24610"/>
<dbReference type="Proteomes" id="UP000183940">
    <property type="component" value="Unassembled WGS sequence"/>
</dbReference>
<proteinExistence type="inferred from homology"/>
<evidence type="ECO:0000313" key="4">
    <source>
        <dbReference type="EMBL" id="OJJ15119.1"/>
    </source>
</evidence>
<dbReference type="PANTHER" id="PTHR21043">
    <property type="entry name" value="IOJAP SUPERFAMILY ORTHOLOG"/>
    <property type="match status" value="1"/>
</dbReference>
<evidence type="ECO:0000256" key="2">
    <source>
        <dbReference type="HAMAP-Rule" id="MF_01477"/>
    </source>
</evidence>
<evidence type="ECO:0000256" key="3">
    <source>
        <dbReference type="SAM" id="MobiDB-lite"/>
    </source>
</evidence>
<evidence type="ECO:0000313" key="5">
    <source>
        <dbReference type="Proteomes" id="UP000183940"/>
    </source>
</evidence>
<dbReference type="GO" id="GO:0042256">
    <property type="term" value="P:cytosolic ribosome assembly"/>
    <property type="evidence" value="ECO:0007669"/>
    <property type="project" value="UniProtKB-UniRule"/>
</dbReference>
<dbReference type="GO" id="GO:0005737">
    <property type="term" value="C:cytoplasm"/>
    <property type="evidence" value="ECO:0007669"/>
    <property type="project" value="UniProtKB-SubCell"/>
</dbReference>
<organism evidence="4 5">
    <name type="scientific">Roseofilum reptotaenium AO1-A</name>
    <dbReference type="NCBI Taxonomy" id="1925591"/>
    <lineage>
        <taxon>Bacteria</taxon>
        <taxon>Bacillati</taxon>
        <taxon>Cyanobacteriota</taxon>
        <taxon>Cyanophyceae</taxon>
        <taxon>Desertifilales</taxon>
        <taxon>Desertifilaceae</taxon>
        <taxon>Roseofilum</taxon>
    </lineage>
</organism>
<comment type="function">
    <text evidence="2">Functions as a ribosomal silencing factor. Interacts with ribosomal protein uL14 (rplN), blocking formation of intersubunit bridge B8. Prevents association of the 30S and 50S ribosomal subunits and the formation of functional ribosomes, thus repressing translation.</text>
</comment>
<keyword evidence="2" id="KW-0678">Repressor</keyword>
<dbReference type="NCBIfam" id="TIGR00090">
    <property type="entry name" value="rsfS_iojap_ybeB"/>
    <property type="match status" value="1"/>
</dbReference>
<dbReference type="SUPFAM" id="SSF81301">
    <property type="entry name" value="Nucleotidyltransferase"/>
    <property type="match status" value="1"/>
</dbReference>
<accession>A0A1L9QJU1</accession>
<dbReference type="AlphaFoldDB" id="A0A1L9QJU1"/>
<comment type="subunit">
    <text evidence="2">Interacts with ribosomal protein uL14 (rplN).</text>
</comment>
<dbReference type="PANTHER" id="PTHR21043:SF0">
    <property type="entry name" value="MITOCHONDRIAL ASSEMBLY OF RIBOSOMAL LARGE SUBUNIT PROTEIN 1"/>
    <property type="match status" value="1"/>
</dbReference>
<dbReference type="InterPro" id="IPR043519">
    <property type="entry name" value="NT_sf"/>
</dbReference>